<dbReference type="PROSITE" id="PS51257">
    <property type="entry name" value="PROKAR_LIPOPROTEIN"/>
    <property type="match status" value="1"/>
</dbReference>
<feature type="signal peptide" evidence="6">
    <location>
        <begin position="1"/>
        <end position="21"/>
    </location>
</feature>
<keyword evidence="4" id="KW-0998">Cell outer membrane</keyword>
<organism evidence="8 9">
    <name type="scientific">Alteromonas aquimaris</name>
    <dbReference type="NCBI Taxonomy" id="2998417"/>
    <lineage>
        <taxon>Bacteria</taxon>
        <taxon>Pseudomonadati</taxon>
        <taxon>Pseudomonadota</taxon>
        <taxon>Gammaproteobacteria</taxon>
        <taxon>Alteromonadales</taxon>
        <taxon>Alteromonadaceae</taxon>
        <taxon>Alteromonas/Salinimonas group</taxon>
        <taxon>Alteromonas</taxon>
    </lineage>
</organism>
<dbReference type="InterPro" id="IPR006665">
    <property type="entry name" value="OmpA-like"/>
</dbReference>
<feature type="chain" id="PRO_5047097642" evidence="6">
    <location>
        <begin position="22"/>
        <end position="403"/>
    </location>
</feature>
<dbReference type="InterPro" id="IPR028974">
    <property type="entry name" value="TSP_type-3_rpt"/>
</dbReference>
<evidence type="ECO:0000313" key="8">
    <source>
        <dbReference type="EMBL" id="MCW8109163.1"/>
    </source>
</evidence>
<dbReference type="Pfam" id="PF00691">
    <property type="entry name" value="OmpA"/>
    <property type="match status" value="1"/>
</dbReference>
<comment type="caution">
    <text evidence="8">The sequence shown here is derived from an EMBL/GenBank/DDBJ whole genome shotgun (WGS) entry which is preliminary data.</text>
</comment>
<feature type="domain" description="OmpA-like" evidence="7">
    <location>
        <begin position="279"/>
        <end position="397"/>
    </location>
</feature>
<gene>
    <name evidence="8" type="ORF">OPS25_11705</name>
</gene>
<accession>A0ABT3P8Q5</accession>
<evidence type="ECO:0000256" key="3">
    <source>
        <dbReference type="ARBA" id="ARBA00023136"/>
    </source>
</evidence>
<dbReference type="Gene3D" id="2.40.160.20">
    <property type="match status" value="1"/>
</dbReference>
<dbReference type="Gene3D" id="4.10.1080.10">
    <property type="entry name" value="TSP type-3 repeat"/>
    <property type="match status" value="1"/>
</dbReference>
<dbReference type="CDD" id="cd07185">
    <property type="entry name" value="OmpA_C-like"/>
    <property type="match status" value="1"/>
</dbReference>
<sequence length="403" mass="44608">MHTQLRLSSLCVAFLAAGACAQDTLPGPAYDSWLGIYASKYNADSEKTSPSGVYQSGIERGIEYGFRMDNKWGGRFEYSNLKLDYRQSTSQPEDQGQMFGADALYFPGNGDTFFFAGLRRQHLQDHYTLGDVGVGRHWEMADNLRFITEAGMFHDFSNNTNDFRVKAGIAFTFGSRSAAPAVVGDADNDGVNNNLDQCPGTPAGAQVDSRGCELDSDNDGVTNQYDQCPNTPPNTRVDETGCPIQEVGDADNDGVKDDRDQCADTPANDKVDADGCTIFTEKEVSHTIRVPFAHNSSVIQDPDSQDIRNFVKFIKRYGKTSVVIEGHASEPGDDDYNMMLSEKRANAFKELLVSRYGIDESRLQAKGFGETQLLDTSNTLEAHKKNRRIYIKVTETVKRRAKK</sequence>
<proteinExistence type="predicted"/>
<evidence type="ECO:0000256" key="4">
    <source>
        <dbReference type="ARBA" id="ARBA00023237"/>
    </source>
</evidence>
<keyword evidence="9" id="KW-1185">Reference proteome</keyword>
<dbReference type="InterPro" id="IPR050330">
    <property type="entry name" value="Bact_OuterMem_StrucFunc"/>
</dbReference>
<protein>
    <submittedName>
        <fullName evidence="8">OmpA family protein</fullName>
    </submittedName>
</protein>
<evidence type="ECO:0000313" key="9">
    <source>
        <dbReference type="Proteomes" id="UP001142810"/>
    </source>
</evidence>
<dbReference type="SUPFAM" id="SSF103647">
    <property type="entry name" value="TSP type-3 repeat"/>
    <property type="match status" value="1"/>
</dbReference>
<dbReference type="Gene3D" id="3.30.1330.60">
    <property type="entry name" value="OmpA-like domain"/>
    <property type="match status" value="1"/>
</dbReference>
<reference evidence="8" key="1">
    <citation type="submission" date="2022-11" db="EMBL/GenBank/DDBJ databases">
        <title>Alteromonas sp. nov., isolated from sea water of the Qingdao.</title>
        <authorList>
            <person name="Wang Q."/>
        </authorList>
    </citation>
    <scope>NUCLEOTIDE SEQUENCE</scope>
    <source>
        <strain evidence="8">ASW11-7</strain>
    </source>
</reference>
<evidence type="ECO:0000259" key="7">
    <source>
        <dbReference type="PROSITE" id="PS51123"/>
    </source>
</evidence>
<dbReference type="InterPro" id="IPR006664">
    <property type="entry name" value="OMP_bac"/>
</dbReference>
<dbReference type="InterPro" id="IPR036737">
    <property type="entry name" value="OmpA-like_sf"/>
</dbReference>
<evidence type="ECO:0000256" key="6">
    <source>
        <dbReference type="SAM" id="SignalP"/>
    </source>
</evidence>
<dbReference type="PANTHER" id="PTHR30329">
    <property type="entry name" value="STATOR ELEMENT OF FLAGELLAR MOTOR COMPLEX"/>
    <property type="match status" value="1"/>
</dbReference>
<comment type="subcellular location">
    <subcellularLocation>
        <location evidence="1">Cell outer membrane</location>
    </subcellularLocation>
</comment>
<keyword evidence="2 6" id="KW-0732">Signal</keyword>
<dbReference type="InterPro" id="IPR003367">
    <property type="entry name" value="Thrombospondin_3-like_rpt"/>
</dbReference>
<dbReference type="RefSeq" id="WP_265617910.1">
    <property type="nucleotide sequence ID" value="NZ_JAPFRD010000011.1"/>
</dbReference>
<dbReference type="Pfam" id="PF02412">
    <property type="entry name" value="TSP_3"/>
    <property type="match status" value="2"/>
</dbReference>
<evidence type="ECO:0000256" key="5">
    <source>
        <dbReference type="PROSITE-ProRule" id="PRU00473"/>
    </source>
</evidence>
<keyword evidence="3 5" id="KW-0472">Membrane</keyword>
<dbReference type="Proteomes" id="UP001142810">
    <property type="component" value="Unassembled WGS sequence"/>
</dbReference>
<dbReference type="PANTHER" id="PTHR30329:SF21">
    <property type="entry name" value="LIPOPROTEIN YIAD-RELATED"/>
    <property type="match status" value="1"/>
</dbReference>
<dbReference type="EMBL" id="JAPFRD010000011">
    <property type="protein sequence ID" value="MCW8109163.1"/>
    <property type="molecule type" value="Genomic_DNA"/>
</dbReference>
<dbReference type="PRINTS" id="PR01021">
    <property type="entry name" value="OMPADOMAIN"/>
</dbReference>
<evidence type="ECO:0000256" key="2">
    <source>
        <dbReference type="ARBA" id="ARBA00022729"/>
    </source>
</evidence>
<dbReference type="SUPFAM" id="SSF103088">
    <property type="entry name" value="OmpA-like"/>
    <property type="match status" value="1"/>
</dbReference>
<evidence type="ECO:0000256" key="1">
    <source>
        <dbReference type="ARBA" id="ARBA00004442"/>
    </source>
</evidence>
<dbReference type="PROSITE" id="PS51123">
    <property type="entry name" value="OMPA_2"/>
    <property type="match status" value="1"/>
</dbReference>
<name>A0ABT3P8Q5_9ALTE</name>